<gene>
    <name evidence="5" type="ORF">ZRA01_22470</name>
</gene>
<comment type="pathway">
    <text evidence="1">Lipid metabolism.</text>
</comment>
<dbReference type="CDD" id="cd07989">
    <property type="entry name" value="LPLAT_AGPAT-like"/>
    <property type="match status" value="1"/>
</dbReference>
<evidence type="ECO:0000259" key="4">
    <source>
        <dbReference type="SMART" id="SM00563"/>
    </source>
</evidence>
<dbReference type="InterPro" id="IPR002123">
    <property type="entry name" value="Plipid/glycerol_acylTrfase"/>
</dbReference>
<dbReference type="OrthoDB" id="9808424at2"/>
<dbReference type="Pfam" id="PF01553">
    <property type="entry name" value="Acyltransferase"/>
    <property type="match status" value="1"/>
</dbReference>
<evidence type="ECO:0000256" key="2">
    <source>
        <dbReference type="ARBA" id="ARBA00022679"/>
    </source>
</evidence>
<dbReference type="RefSeq" id="WP_141352231.1">
    <property type="nucleotide sequence ID" value="NZ_BJNV01000037.1"/>
</dbReference>
<dbReference type="SUPFAM" id="SSF69593">
    <property type="entry name" value="Glycerol-3-phosphate (1)-acyltransferase"/>
    <property type="match status" value="1"/>
</dbReference>
<dbReference type="EMBL" id="BJNV01000037">
    <property type="protein sequence ID" value="GEC96174.1"/>
    <property type="molecule type" value="Genomic_DNA"/>
</dbReference>
<proteinExistence type="predicted"/>
<feature type="domain" description="Phospholipid/glycerol acyltransferase" evidence="4">
    <location>
        <begin position="35"/>
        <end position="156"/>
    </location>
</feature>
<dbReference type="AlphaFoldDB" id="A0A4Y4CXG8"/>
<sequence>MSVDHLIAASLCGFAKLLTGVRALWLGSEPVARTRVYFANHRSHGDFVLIWASLPPALRQRTRPVAGADYWLTSPLRRFLINRVFHGVTIDRRPDRQGPNPVEQMGAALVAGDSLILFPEGTRNLGEGLLPFKSGLYHLARAHPEAELVPVWIENLGRVMPKGSVIPVPLLCTLSFGPPLAPIAGENRADFLGRARDALLALAPPPD</sequence>
<dbReference type="PANTHER" id="PTHR10434">
    <property type="entry name" value="1-ACYL-SN-GLYCEROL-3-PHOSPHATE ACYLTRANSFERASE"/>
    <property type="match status" value="1"/>
</dbReference>
<evidence type="ECO:0000313" key="6">
    <source>
        <dbReference type="Proteomes" id="UP000318422"/>
    </source>
</evidence>
<keyword evidence="2 5" id="KW-0808">Transferase</keyword>
<organism evidence="5 6">
    <name type="scientific">Zoogloea ramigera</name>
    <dbReference type="NCBI Taxonomy" id="350"/>
    <lineage>
        <taxon>Bacteria</taxon>
        <taxon>Pseudomonadati</taxon>
        <taxon>Pseudomonadota</taxon>
        <taxon>Betaproteobacteria</taxon>
        <taxon>Rhodocyclales</taxon>
        <taxon>Zoogloeaceae</taxon>
        <taxon>Zoogloea</taxon>
    </lineage>
</organism>
<reference evidence="5 6" key="1">
    <citation type="submission" date="2019-06" db="EMBL/GenBank/DDBJ databases">
        <title>Whole genome shotgun sequence of Zoogloea ramigera NBRC 15342.</title>
        <authorList>
            <person name="Hosoyama A."/>
            <person name="Uohara A."/>
            <person name="Ohji S."/>
            <person name="Ichikawa N."/>
        </authorList>
    </citation>
    <scope>NUCLEOTIDE SEQUENCE [LARGE SCALE GENOMIC DNA]</scope>
    <source>
        <strain evidence="5 6">NBRC 15342</strain>
    </source>
</reference>
<dbReference type="GO" id="GO:0006654">
    <property type="term" value="P:phosphatidic acid biosynthetic process"/>
    <property type="evidence" value="ECO:0007669"/>
    <property type="project" value="TreeGrafter"/>
</dbReference>
<evidence type="ECO:0000256" key="1">
    <source>
        <dbReference type="ARBA" id="ARBA00005189"/>
    </source>
</evidence>
<keyword evidence="3 5" id="KW-0012">Acyltransferase</keyword>
<dbReference type="PANTHER" id="PTHR10434:SF11">
    <property type="entry name" value="1-ACYL-SN-GLYCEROL-3-PHOSPHATE ACYLTRANSFERASE"/>
    <property type="match status" value="1"/>
</dbReference>
<evidence type="ECO:0000313" key="5">
    <source>
        <dbReference type="EMBL" id="GEC96174.1"/>
    </source>
</evidence>
<dbReference type="GO" id="GO:0003841">
    <property type="term" value="F:1-acylglycerol-3-phosphate O-acyltransferase activity"/>
    <property type="evidence" value="ECO:0007669"/>
    <property type="project" value="TreeGrafter"/>
</dbReference>
<accession>A0A4Y4CXG8</accession>
<dbReference type="Proteomes" id="UP000318422">
    <property type="component" value="Unassembled WGS sequence"/>
</dbReference>
<evidence type="ECO:0000256" key="3">
    <source>
        <dbReference type="ARBA" id="ARBA00023315"/>
    </source>
</evidence>
<protein>
    <submittedName>
        <fullName evidence="5">1-acyl-sn-glycerol-3-phosphate acyltransferase</fullName>
    </submittedName>
</protein>
<dbReference type="SMART" id="SM00563">
    <property type="entry name" value="PlsC"/>
    <property type="match status" value="1"/>
</dbReference>
<keyword evidence="6" id="KW-1185">Reference proteome</keyword>
<comment type="caution">
    <text evidence="5">The sequence shown here is derived from an EMBL/GenBank/DDBJ whole genome shotgun (WGS) entry which is preliminary data.</text>
</comment>
<name>A0A4Y4CXG8_ZOORA</name>